<dbReference type="EMBL" id="KI925463">
    <property type="protein sequence ID" value="ETW77086.1"/>
    <property type="molecule type" value="Genomic_DNA"/>
</dbReference>
<accession>W4JW26</accession>
<dbReference type="Proteomes" id="UP000030671">
    <property type="component" value="Unassembled WGS sequence"/>
</dbReference>
<evidence type="ECO:0000313" key="2">
    <source>
        <dbReference type="Proteomes" id="UP000030671"/>
    </source>
</evidence>
<dbReference type="GeneID" id="20675678"/>
<gene>
    <name evidence="1" type="ORF">HETIRDRAFT_446226</name>
</gene>
<dbReference type="OrthoDB" id="2615105at2759"/>
<protein>
    <submittedName>
        <fullName evidence="1">Uncharacterized protein</fullName>
    </submittedName>
</protein>
<dbReference type="STRING" id="747525.W4JW26"/>
<dbReference type="KEGG" id="hir:HETIRDRAFT_446226"/>
<dbReference type="InParanoid" id="W4JW26"/>
<reference evidence="1 2" key="1">
    <citation type="journal article" date="2012" name="New Phytol.">
        <title>Insight into trade-off between wood decay and parasitism from the genome of a fungal forest pathogen.</title>
        <authorList>
            <person name="Olson A."/>
            <person name="Aerts A."/>
            <person name="Asiegbu F."/>
            <person name="Belbahri L."/>
            <person name="Bouzid O."/>
            <person name="Broberg A."/>
            <person name="Canback B."/>
            <person name="Coutinho P.M."/>
            <person name="Cullen D."/>
            <person name="Dalman K."/>
            <person name="Deflorio G."/>
            <person name="van Diepen L.T."/>
            <person name="Dunand C."/>
            <person name="Duplessis S."/>
            <person name="Durling M."/>
            <person name="Gonthier P."/>
            <person name="Grimwood J."/>
            <person name="Fossdal C.G."/>
            <person name="Hansson D."/>
            <person name="Henrissat B."/>
            <person name="Hietala A."/>
            <person name="Himmelstrand K."/>
            <person name="Hoffmeister D."/>
            <person name="Hogberg N."/>
            <person name="James T.Y."/>
            <person name="Karlsson M."/>
            <person name="Kohler A."/>
            <person name="Kues U."/>
            <person name="Lee Y.H."/>
            <person name="Lin Y.C."/>
            <person name="Lind M."/>
            <person name="Lindquist E."/>
            <person name="Lombard V."/>
            <person name="Lucas S."/>
            <person name="Lunden K."/>
            <person name="Morin E."/>
            <person name="Murat C."/>
            <person name="Park J."/>
            <person name="Raffaello T."/>
            <person name="Rouze P."/>
            <person name="Salamov A."/>
            <person name="Schmutz J."/>
            <person name="Solheim H."/>
            <person name="Stahlberg J."/>
            <person name="Velez H."/>
            <person name="de Vries R.P."/>
            <person name="Wiebenga A."/>
            <person name="Woodward S."/>
            <person name="Yakovlev I."/>
            <person name="Garbelotto M."/>
            <person name="Martin F."/>
            <person name="Grigoriev I.V."/>
            <person name="Stenlid J."/>
        </authorList>
    </citation>
    <scope>NUCLEOTIDE SEQUENCE [LARGE SCALE GENOMIC DNA]</scope>
    <source>
        <strain evidence="1 2">TC 32-1</strain>
    </source>
</reference>
<name>W4JW26_HETIT</name>
<organism evidence="1 2">
    <name type="scientific">Heterobasidion irregulare (strain TC 32-1)</name>
    <dbReference type="NCBI Taxonomy" id="747525"/>
    <lineage>
        <taxon>Eukaryota</taxon>
        <taxon>Fungi</taxon>
        <taxon>Dikarya</taxon>
        <taxon>Basidiomycota</taxon>
        <taxon>Agaricomycotina</taxon>
        <taxon>Agaricomycetes</taxon>
        <taxon>Russulales</taxon>
        <taxon>Bondarzewiaceae</taxon>
        <taxon>Heterobasidion</taxon>
        <taxon>Heterobasidion annosum species complex</taxon>
    </lineage>
</organism>
<sequence>MSPCLEHAMRVDGLARSATPAPRDYRQSEDMNDDGWIVGPASELLFWVPPAYRDRLWTGARLKMVIGRKVVQLDLSQFVHGTSWHECYRPSQPQ</sequence>
<dbReference type="HOGENOM" id="CLU_000288_57_19_1"/>
<proteinExistence type="predicted"/>
<dbReference type="AlphaFoldDB" id="W4JW26"/>
<evidence type="ECO:0000313" key="1">
    <source>
        <dbReference type="EMBL" id="ETW77086.1"/>
    </source>
</evidence>
<keyword evidence="2" id="KW-1185">Reference proteome</keyword>
<dbReference type="RefSeq" id="XP_009550632.1">
    <property type="nucleotide sequence ID" value="XM_009552337.1"/>
</dbReference>